<keyword evidence="4" id="KW-0687">Ribonucleoprotein</keyword>
<feature type="domain" description="N-acetyltransferase" evidence="3">
    <location>
        <begin position="32"/>
        <end position="179"/>
    </location>
</feature>
<reference evidence="4" key="1">
    <citation type="submission" date="2020-12" db="EMBL/GenBank/DDBJ databases">
        <title>Vagococcus allomyrinae sp. nov. and Enterococcus lavae sp. nov., isolated from the larvae of Allomyrina dichotoma.</title>
        <authorList>
            <person name="Lee S.D."/>
        </authorList>
    </citation>
    <scope>NUCLEOTIDE SEQUENCE</scope>
    <source>
        <strain evidence="4">BWB3-3</strain>
    </source>
</reference>
<dbReference type="Pfam" id="PF00583">
    <property type="entry name" value="Acetyltransf_1"/>
    <property type="match status" value="1"/>
</dbReference>
<dbReference type="AlphaFoldDB" id="A0A940PE90"/>
<dbReference type="GO" id="GO:0005840">
    <property type="term" value="C:ribosome"/>
    <property type="evidence" value="ECO:0007669"/>
    <property type="project" value="UniProtKB-KW"/>
</dbReference>
<dbReference type="PANTHER" id="PTHR42919:SF8">
    <property type="entry name" value="N-ALPHA-ACETYLTRANSFERASE 50"/>
    <property type="match status" value="1"/>
</dbReference>
<evidence type="ECO:0000259" key="3">
    <source>
        <dbReference type="PROSITE" id="PS51186"/>
    </source>
</evidence>
<proteinExistence type="predicted"/>
<dbReference type="NCBIfam" id="TIGR01575">
    <property type="entry name" value="rimI"/>
    <property type="match status" value="1"/>
</dbReference>
<dbReference type="InterPro" id="IPR016181">
    <property type="entry name" value="Acyl_CoA_acyltransferase"/>
</dbReference>
<accession>A0A940PE90</accession>
<evidence type="ECO:0000313" key="4">
    <source>
        <dbReference type="EMBL" id="MBP1043284.1"/>
    </source>
</evidence>
<evidence type="ECO:0000256" key="2">
    <source>
        <dbReference type="ARBA" id="ARBA00023315"/>
    </source>
</evidence>
<dbReference type="PANTHER" id="PTHR42919">
    <property type="entry name" value="N-ALPHA-ACETYLTRANSFERASE"/>
    <property type="match status" value="1"/>
</dbReference>
<dbReference type="CDD" id="cd04301">
    <property type="entry name" value="NAT_SF"/>
    <property type="match status" value="1"/>
</dbReference>
<evidence type="ECO:0000256" key="1">
    <source>
        <dbReference type="ARBA" id="ARBA00022679"/>
    </source>
</evidence>
<comment type="caution">
    <text evidence="4">The sequence shown here is derived from an EMBL/GenBank/DDBJ whole genome shotgun (WGS) entry which is preliminary data.</text>
</comment>
<dbReference type="SUPFAM" id="SSF55729">
    <property type="entry name" value="Acyl-CoA N-acyltransferases (Nat)"/>
    <property type="match status" value="1"/>
</dbReference>
<keyword evidence="1" id="KW-0808">Transferase</keyword>
<dbReference type="InterPro" id="IPR000182">
    <property type="entry name" value="GNAT_dom"/>
</dbReference>
<organism evidence="4 5">
    <name type="scientific">Vagococcus allomyrinae</name>
    <dbReference type="NCBI Taxonomy" id="2794353"/>
    <lineage>
        <taxon>Bacteria</taxon>
        <taxon>Bacillati</taxon>
        <taxon>Bacillota</taxon>
        <taxon>Bacilli</taxon>
        <taxon>Lactobacillales</taxon>
        <taxon>Enterococcaceae</taxon>
        <taxon>Vagococcus</taxon>
    </lineage>
</organism>
<dbReference type="EMBL" id="JAEEGA010000015">
    <property type="protein sequence ID" value="MBP1043284.1"/>
    <property type="molecule type" value="Genomic_DNA"/>
</dbReference>
<dbReference type="Gene3D" id="3.40.630.30">
    <property type="match status" value="1"/>
</dbReference>
<keyword evidence="4" id="KW-0689">Ribosomal protein</keyword>
<dbReference type="InterPro" id="IPR051556">
    <property type="entry name" value="N-term/lysine_N-AcTrnsfr"/>
</dbReference>
<evidence type="ECO:0000313" key="5">
    <source>
        <dbReference type="Proteomes" id="UP000674938"/>
    </source>
</evidence>
<protein>
    <submittedName>
        <fullName evidence="4">Ribosomal protein S18-alanine N-acetyltransferase</fullName>
    </submittedName>
</protein>
<dbReference type="GO" id="GO:0008080">
    <property type="term" value="F:N-acetyltransferase activity"/>
    <property type="evidence" value="ECO:0007669"/>
    <property type="project" value="InterPro"/>
</dbReference>
<keyword evidence="5" id="KW-1185">Reference proteome</keyword>
<dbReference type="PROSITE" id="PS51186">
    <property type="entry name" value="GNAT"/>
    <property type="match status" value="1"/>
</dbReference>
<keyword evidence="2" id="KW-0012">Acyltransferase</keyword>
<dbReference type="InterPro" id="IPR006464">
    <property type="entry name" value="AcTrfase_RimI/Ard1"/>
</dbReference>
<dbReference type="RefSeq" id="WP_209531094.1">
    <property type="nucleotide sequence ID" value="NZ_JAEEGA010000015.1"/>
</dbReference>
<dbReference type="Proteomes" id="UP000674938">
    <property type="component" value="Unassembled WGS sequence"/>
</dbReference>
<name>A0A940PE90_9ENTE</name>
<sequence length="182" mass="21194">MSKKSNFFDKVRVLFTKQIVYLPKEVDLGELFLIREVKYTDIRHLIAIEKEVYEGEVPWGKTAFLSELNGPQAVLYLLVECDQEVVGFIGTRFDEEDGHITNIAVSKEFQGRGVATTLLNEVKETARKAGYESLSLEVRVSNMDAQRLYRKFGFVARSVKKRYYHSNNEDALDMFYRFEEER</sequence>
<gene>
    <name evidence="4" type="primary">rimI</name>
    <name evidence="4" type="ORF">I6N95_19875</name>
</gene>